<keyword evidence="3" id="KW-0227">DNA damage</keyword>
<keyword evidence="9" id="KW-0742">SOS response</keyword>
<evidence type="ECO:0000256" key="9">
    <source>
        <dbReference type="ARBA" id="ARBA00023236"/>
    </source>
</evidence>
<dbReference type="Proteomes" id="UP000238081">
    <property type="component" value="Unassembled WGS sequence"/>
</dbReference>
<dbReference type="EMBL" id="LRDH01000001">
    <property type="protein sequence ID" value="PPV18040.1"/>
    <property type="molecule type" value="Genomic_DNA"/>
</dbReference>
<proteinExistence type="inferred from homology"/>
<reference evidence="13 14" key="1">
    <citation type="submission" date="2016-01" db="EMBL/GenBank/DDBJ databases">
        <title>Characterization of the Clostridium difficile lineages that are prevalent in Hong Kong and China.</title>
        <authorList>
            <person name="Kwok J.S.-L."/>
            <person name="Lam W.-Y."/>
            <person name="Ip M."/>
            <person name="Chan T.-F."/>
            <person name="Hawkey P.M."/>
            <person name="Tsui S.K.-W."/>
        </authorList>
    </citation>
    <scope>NUCLEOTIDE SEQUENCE [LARGE SCALE GENOMIC DNA]</scope>
    <source>
        <strain evidence="13 14">300064</strain>
    </source>
</reference>
<evidence type="ECO:0000256" key="2">
    <source>
        <dbReference type="ARBA" id="ARBA00022741"/>
    </source>
</evidence>
<sequence>MEFNLAQKRIINARANGIKLIKGEVSCGKTVSAIKRAFKLQQFYCVNKDDDILILAKDSHHLKALESIHESILSKAIIQKSFFDDENKKKLEMNNINSIILSYFSRYNENHKTDYSIADIRVCREALKEAIKKVKEKSGSVYKNIKFFNEEYVEFFMDEIKWIKECIFTEENDYYECDRSSRLNIKYGKEEKLIKIRKNSKARQCIFNIMTEYNRILRDNNLVDFEDVALYAAKQCKNEKNKKYTHIVVDEVQNFTRIELEIIGTLYNKKMYSTLTLVLDTDRLDKCCGWINKKRKFSSLGYNVKGKSVTLKEKFIMKDDAKKHLSKLNVHKRPKAVKKHNRNDEKQYSYSLLSFDLSNIEKSTDYDSNNIVNSKSKILNINKINENTAGESMMDFETIKYIDLNRNVCHEFITDFYECGEVYTSDDNFKNRVEEVVTIPVFNEIAAGSPILMNDEVEYSCNIPKSWIRGSRDLFILKIKGDSMVMKNINDGDHVLINKNKYPCANDVVAVEIEGEATLKTFKTKGKYVILKPENDKYDPIILNGEQEYSILGVAVGILKNFS</sequence>
<evidence type="ECO:0000313" key="14">
    <source>
        <dbReference type="Proteomes" id="UP000238081"/>
    </source>
</evidence>
<evidence type="ECO:0000256" key="10">
    <source>
        <dbReference type="RuleBase" id="RU003991"/>
    </source>
</evidence>
<dbReference type="RefSeq" id="WP_027635776.1">
    <property type="nucleotide sequence ID" value="NZ_JSEG01000001.1"/>
</dbReference>
<dbReference type="InterPro" id="IPR050077">
    <property type="entry name" value="LexA_repressor"/>
</dbReference>
<dbReference type="PANTHER" id="PTHR33516:SF2">
    <property type="entry name" value="LEXA REPRESSOR-RELATED"/>
    <property type="match status" value="1"/>
</dbReference>
<dbReference type="PANTHER" id="PTHR33516">
    <property type="entry name" value="LEXA REPRESSOR"/>
    <property type="match status" value="1"/>
</dbReference>
<keyword evidence="5" id="KW-0347">Helicase</keyword>
<evidence type="ECO:0000259" key="12">
    <source>
        <dbReference type="Pfam" id="PF00717"/>
    </source>
</evidence>
<dbReference type="InterPro" id="IPR006197">
    <property type="entry name" value="Peptidase_S24_LexA"/>
</dbReference>
<dbReference type="GO" id="GO:0009432">
    <property type="term" value="P:SOS response"/>
    <property type="evidence" value="ECO:0007669"/>
    <property type="project" value="UniProtKB-KW"/>
</dbReference>
<dbReference type="InterPro" id="IPR039418">
    <property type="entry name" value="LexA-like"/>
</dbReference>
<keyword evidence="8" id="KW-0234">DNA repair</keyword>
<keyword evidence="2" id="KW-0547">Nucleotide-binding</keyword>
<evidence type="ECO:0000256" key="3">
    <source>
        <dbReference type="ARBA" id="ARBA00022763"/>
    </source>
</evidence>
<evidence type="ECO:0000256" key="1">
    <source>
        <dbReference type="ARBA" id="ARBA00007484"/>
    </source>
</evidence>
<dbReference type="SUPFAM" id="SSF52540">
    <property type="entry name" value="P-loop containing nucleoside triphosphate hydrolases"/>
    <property type="match status" value="1"/>
</dbReference>
<dbReference type="InterPro" id="IPR013986">
    <property type="entry name" value="DExx_box_DNA_helicase_dom_sf"/>
</dbReference>
<dbReference type="AlphaFoldDB" id="A0A2S7FG94"/>
<dbReference type="SUPFAM" id="SSF51306">
    <property type="entry name" value="LexA/Signal peptidase"/>
    <property type="match status" value="1"/>
</dbReference>
<dbReference type="GO" id="GO:0004386">
    <property type="term" value="F:helicase activity"/>
    <property type="evidence" value="ECO:0007669"/>
    <property type="project" value="UniProtKB-KW"/>
</dbReference>
<evidence type="ECO:0000256" key="7">
    <source>
        <dbReference type="ARBA" id="ARBA00022840"/>
    </source>
</evidence>
<accession>A0A2S7FG94</accession>
<dbReference type="Gene3D" id="3.40.50.300">
    <property type="entry name" value="P-loop containing nucleotide triphosphate hydrolases"/>
    <property type="match status" value="1"/>
</dbReference>
<dbReference type="GO" id="GO:0016787">
    <property type="term" value="F:hydrolase activity"/>
    <property type="evidence" value="ECO:0007669"/>
    <property type="project" value="UniProtKB-KW"/>
</dbReference>
<dbReference type="GO" id="GO:0006355">
    <property type="term" value="P:regulation of DNA-templated transcription"/>
    <property type="evidence" value="ECO:0007669"/>
    <property type="project" value="InterPro"/>
</dbReference>
<evidence type="ECO:0000256" key="8">
    <source>
        <dbReference type="ARBA" id="ARBA00023204"/>
    </source>
</evidence>
<feature type="domain" description="Peptidase S24/S26A/S26B/S26C" evidence="12">
    <location>
        <begin position="440"/>
        <end position="556"/>
    </location>
</feature>
<dbReference type="GO" id="GO:0003677">
    <property type="term" value="F:DNA binding"/>
    <property type="evidence" value="ECO:0007669"/>
    <property type="project" value="InterPro"/>
</dbReference>
<dbReference type="Gene3D" id="2.10.109.10">
    <property type="entry name" value="Umud Fragment, subunit A"/>
    <property type="match status" value="1"/>
</dbReference>
<protein>
    <submittedName>
        <fullName evidence="13">Serine peptidase</fullName>
    </submittedName>
</protein>
<dbReference type="Pfam" id="PF00717">
    <property type="entry name" value="Peptidase_S24"/>
    <property type="match status" value="1"/>
</dbReference>
<evidence type="ECO:0000313" key="13">
    <source>
        <dbReference type="EMBL" id="PPV18040.1"/>
    </source>
</evidence>
<dbReference type="InterPro" id="IPR014016">
    <property type="entry name" value="UvrD-like_ATP-bd"/>
</dbReference>
<dbReference type="InterPro" id="IPR036286">
    <property type="entry name" value="LexA/Signal_pep-like_sf"/>
</dbReference>
<organism evidence="13 14">
    <name type="scientific">Clostridium butyricum</name>
    <dbReference type="NCBI Taxonomy" id="1492"/>
    <lineage>
        <taxon>Bacteria</taxon>
        <taxon>Bacillati</taxon>
        <taxon>Bacillota</taxon>
        <taxon>Clostridia</taxon>
        <taxon>Eubacteriales</taxon>
        <taxon>Clostridiaceae</taxon>
        <taxon>Clostridium</taxon>
    </lineage>
</organism>
<dbReference type="Pfam" id="PF00580">
    <property type="entry name" value="UvrD-helicase"/>
    <property type="match status" value="1"/>
</dbReference>
<name>A0A2S7FG94_CLOBU</name>
<dbReference type="InterPro" id="IPR015927">
    <property type="entry name" value="Peptidase_S24_S26A/B/C"/>
</dbReference>
<keyword evidence="7" id="KW-0067">ATP-binding</keyword>
<feature type="domain" description="UvrD-like helicase ATP-binding" evidence="11">
    <location>
        <begin position="102"/>
        <end position="282"/>
    </location>
</feature>
<dbReference type="GO" id="GO:0006281">
    <property type="term" value="P:DNA repair"/>
    <property type="evidence" value="ECO:0007669"/>
    <property type="project" value="UniProtKB-KW"/>
</dbReference>
<evidence type="ECO:0000256" key="4">
    <source>
        <dbReference type="ARBA" id="ARBA00022801"/>
    </source>
</evidence>
<keyword evidence="4 10" id="KW-0378">Hydrolase</keyword>
<keyword evidence="6 10" id="KW-0068">Autocatalytic cleavage</keyword>
<comment type="caution">
    <text evidence="13">The sequence shown here is derived from an EMBL/GenBank/DDBJ whole genome shotgun (WGS) entry which is preliminary data.</text>
</comment>
<evidence type="ECO:0000259" key="11">
    <source>
        <dbReference type="Pfam" id="PF00580"/>
    </source>
</evidence>
<comment type="similarity">
    <text evidence="1 10">Belongs to the peptidase S24 family.</text>
</comment>
<gene>
    <name evidence="13" type="ORF">AWN73_01135</name>
</gene>
<dbReference type="CDD" id="cd06529">
    <property type="entry name" value="S24_LexA-like"/>
    <property type="match status" value="1"/>
</dbReference>
<dbReference type="InterPro" id="IPR027417">
    <property type="entry name" value="P-loop_NTPase"/>
</dbReference>
<dbReference type="Gene3D" id="1.10.10.160">
    <property type="match status" value="1"/>
</dbReference>
<evidence type="ECO:0000256" key="6">
    <source>
        <dbReference type="ARBA" id="ARBA00022813"/>
    </source>
</evidence>
<dbReference type="GO" id="GO:0005524">
    <property type="term" value="F:ATP binding"/>
    <property type="evidence" value="ECO:0007669"/>
    <property type="project" value="UniProtKB-KW"/>
</dbReference>
<dbReference type="PRINTS" id="PR00726">
    <property type="entry name" value="LEXASERPTASE"/>
</dbReference>
<evidence type="ECO:0000256" key="5">
    <source>
        <dbReference type="ARBA" id="ARBA00022806"/>
    </source>
</evidence>